<proteinExistence type="predicted"/>
<sequence length="70" mass="8093">MAMLLVLKSLTSFRQFSLELVKLVDIRDKLPQELRLVLRVVLPQELRLVLRVVSYTLHKFEGSQKGDGDL</sequence>
<protein>
    <submittedName>
        <fullName evidence="1">Uncharacterized protein</fullName>
    </submittedName>
</protein>
<reference evidence="1" key="1">
    <citation type="submission" date="2014-09" db="EMBL/GenBank/DDBJ databases">
        <authorList>
            <person name="Magalhaes I.L.F."/>
            <person name="Oliveira U."/>
            <person name="Santos F.R."/>
            <person name="Vidigal T.H.D.A."/>
            <person name="Brescovit A.D."/>
            <person name="Santos A.J."/>
        </authorList>
    </citation>
    <scope>NUCLEOTIDE SEQUENCE</scope>
    <source>
        <tissue evidence="1">Shoot tissue taken approximately 20 cm above the soil surface</tissue>
    </source>
</reference>
<organism evidence="1">
    <name type="scientific">Arundo donax</name>
    <name type="common">Giant reed</name>
    <name type="synonym">Donax arundinaceus</name>
    <dbReference type="NCBI Taxonomy" id="35708"/>
    <lineage>
        <taxon>Eukaryota</taxon>
        <taxon>Viridiplantae</taxon>
        <taxon>Streptophyta</taxon>
        <taxon>Embryophyta</taxon>
        <taxon>Tracheophyta</taxon>
        <taxon>Spermatophyta</taxon>
        <taxon>Magnoliopsida</taxon>
        <taxon>Liliopsida</taxon>
        <taxon>Poales</taxon>
        <taxon>Poaceae</taxon>
        <taxon>PACMAD clade</taxon>
        <taxon>Arundinoideae</taxon>
        <taxon>Arundineae</taxon>
        <taxon>Arundo</taxon>
    </lineage>
</organism>
<reference evidence="1" key="2">
    <citation type="journal article" date="2015" name="Data Brief">
        <title>Shoot transcriptome of the giant reed, Arundo donax.</title>
        <authorList>
            <person name="Barrero R.A."/>
            <person name="Guerrero F.D."/>
            <person name="Moolhuijzen P."/>
            <person name="Goolsby J.A."/>
            <person name="Tidwell J."/>
            <person name="Bellgard S.E."/>
            <person name="Bellgard M.I."/>
        </authorList>
    </citation>
    <scope>NUCLEOTIDE SEQUENCE</scope>
    <source>
        <tissue evidence="1">Shoot tissue taken approximately 20 cm above the soil surface</tissue>
    </source>
</reference>
<dbReference type="EMBL" id="GBRH01216468">
    <property type="protein sequence ID" value="JAD81427.1"/>
    <property type="molecule type" value="Transcribed_RNA"/>
</dbReference>
<name>A0A0A9DCF0_ARUDO</name>
<dbReference type="AlphaFoldDB" id="A0A0A9DCF0"/>
<evidence type="ECO:0000313" key="1">
    <source>
        <dbReference type="EMBL" id="JAD81427.1"/>
    </source>
</evidence>
<accession>A0A0A9DCF0</accession>